<name>A0A2Z7CUC1_9LAMI</name>
<protein>
    <submittedName>
        <fullName evidence="1">Uncharacterized protein</fullName>
    </submittedName>
</protein>
<dbReference type="EMBL" id="KQ993951">
    <property type="protein sequence ID" value="KZV48299.1"/>
    <property type="molecule type" value="Genomic_DNA"/>
</dbReference>
<evidence type="ECO:0000313" key="2">
    <source>
        <dbReference type="Proteomes" id="UP000250235"/>
    </source>
</evidence>
<evidence type="ECO:0000313" key="1">
    <source>
        <dbReference type="EMBL" id="KZV48299.1"/>
    </source>
</evidence>
<reference evidence="1 2" key="1">
    <citation type="journal article" date="2015" name="Proc. Natl. Acad. Sci. U.S.A.">
        <title>The resurrection genome of Boea hygrometrica: A blueprint for survival of dehydration.</title>
        <authorList>
            <person name="Xiao L."/>
            <person name="Yang G."/>
            <person name="Zhang L."/>
            <person name="Yang X."/>
            <person name="Zhao S."/>
            <person name="Ji Z."/>
            <person name="Zhou Q."/>
            <person name="Hu M."/>
            <person name="Wang Y."/>
            <person name="Chen M."/>
            <person name="Xu Y."/>
            <person name="Jin H."/>
            <person name="Xiao X."/>
            <person name="Hu G."/>
            <person name="Bao F."/>
            <person name="Hu Y."/>
            <person name="Wan P."/>
            <person name="Li L."/>
            <person name="Deng X."/>
            <person name="Kuang T."/>
            <person name="Xiang C."/>
            <person name="Zhu J.K."/>
            <person name="Oliver M.J."/>
            <person name="He Y."/>
        </authorList>
    </citation>
    <scope>NUCLEOTIDE SEQUENCE [LARGE SCALE GENOMIC DNA]</scope>
    <source>
        <strain evidence="2">cv. XS01</strain>
    </source>
</reference>
<gene>
    <name evidence="1" type="ORF">F511_18814</name>
</gene>
<organism evidence="1 2">
    <name type="scientific">Dorcoceras hygrometricum</name>
    <dbReference type="NCBI Taxonomy" id="472368"/>
    <lineage>
        <taxon>Eukaryota</taxon>
        <taxon>Viridiplantae</taxon>
        <taxon>Streptophyta</taxon>
        <taxon>Embryophyta</taxon>
        <taxon>Tracheophyta</taxon>
        <taxon>Spermatophyta</taxon>
        <taxon>Magnoliopsida</taxon>
        <taxon>eudicotyledons</taxon>
        <taxon>Gunneridae</taxon>
        <taxon>Pentapetalae</taxon>
        <taxon>asterids</taxon>
        <taxon>lamiids</taxon>
        <taxon>Lamiales</taxon>
        <taxon>Gesneriaceae</taxon>
        <taxon>Didymocarpoideae</taxon>
        <taxon>Trichosporeae</taxon>
        <taxon>Loxocarpinae</taxon>
        <taxon>Dorcoceras</taxon>
    </lineage>
</organism>
<dbReference type="Proteomes" id="UP000250235">
    <property type="component" value="Unassembled WGS sequence"/>
</dbReference>
<keyword evidence="2" id="KW-1185">Reference proteome</keyword>
<proteinExistence type="predicted"/>
<dbReference type="AlphaFoldDB" id="A0A2Z7CUC1"/>
<sequence length="93" mass="9439">MVAEMLRALAASWPCARRARSGRFVASLGAAPAETLRACWALVARGGRTSLLEWAALGAAVVARWCAAAAASFSYGGAAAVAGRRSGESPAMS</sequence>
<accession>A0A2Z7CUC1</accession>